<dbReference type="Proteomes" id="UP001431010">
    <property type="component" value="Chromosome"/>
</dbReference>
<dbReference type="EMBL" id="CP088156">
    <property type="protein sequence ID" value="UFZ08338.1"/>
    <property type="molecule type" value="Genomic_DNA"/>
</dbReference>
<evidence type="ECO:0000313" key="6">
    <source>
        <dbReference type="EMBL" id="UFZ08338.1"/>
    </source>
</evidence>
<dbReference type="Pfam" id="PF17935">
    <property type="entry name" value="TetR_C_27"/>
    <property type="match status" value="1"/>
</dbReference>
<protein>
    <submittedName>
        <fullName evidence="6">TetR family transcriptional regulator</fullName>
    </submittedName>
</protein>
<dbReference type="SUPFAM" id="SSF48498">
    <property type="entry name" value="Tetracyclin repressor-like, C-terminal domain"/>
    <property type="match status" value="1"/>
</dbReference>
<sequence length="202" mass="22209">MTLVSEHIEPDTSERILVVAERLFRQIGYQKTTVADIAKELHMSPANVYRFFDSKRAIHQAVARSLMSEVEVAAQEIAGRQGPAAPRLRELLVTIHRMNSERYVGDAKLHEMVAVAMEESWEVCEAHMLLITEIIGSVIAQGLASGEFQAPDLVLAAKCATTAMMRFFHPQMIAQCATKPGPTVEEMTDFVLAGLGSRSAAV</sequence>
<keyword evidence="3" id="KW-0804">Transcription</keyword>
<dbReference type="InterPro" id="IPR050109">
    <property type="entry name" value="HTH-type_TetR-like_transc_reg"/>
</dbReference>
<dbReference type="PROSITE" id="PS50977">
    <property type="entry name" value="HTH_TETR_2"/>
    <property type="match status" value="1"/>
</dbReference>
<accession>A0ABY3RLU7</accession>
<dbReference type="InterPro" id="IPR009057">
    <property type="entry name" value="Homeodomain-like_sf"/>
</dbReference>
<feature type="domain" description="HTH tetR-type" evidence="5">
    <location>
        <begin position="10"/>
        <end position="70"/>
    </location>
</feature>
<dbReference type="PANTHER" id="PTHR30055">
    <property type="entry name" value="HTH-TYPE TRANSCRIPTIONAL REGULATOR RUTR"/>
    <property type="match status" value="1"/>
</dbReference>
<organism evidence="6 7">
    <name type="scientific">Bradyrhizobium ontarionense</name>
    <dbReference type="NCBI Taxonomy" id="2898149"/>
    <lineage>
        <taxon>Bacteria</taxon>
        <taxon>Pseudomonadati</taxon>
        <taxon>Pseudomonadota</taxon>
        <taxon>Alphaproteobacteria</taxon>
        <taxon>Hyphomicrobiales</taxon>
        <taxon>Nitrobacteraceae</taxon>
        <taxon>Bradyrhizobium</taxon>
    </lineage>
</organism>
<dbReference type="Gene3D" id="1.10.357.10">
    <property type="entry name" value="Tetracycline Repressor, domain 2"/>
    <property type="match status" value="1"/>
</dbReference>
<evidence type="ECO:0000256" key="2">
    <source>
        <dbReference type="ARBA" id="ARBA00023125"/>
    </source>
</evidence>
<evidence type="ECO:0000259" key="5">
    <source>
        <dbReference type="PROSITE" id="PS50977"/>
    </source>
</evidence>
<evidence type="ECO:0000256" key="4">
    <source>
        <dbReference type="PROSITE-ProRule" id="PRU00335"/>
    </source>
</evidence>
<dbReference type="PRINTS" id="PR00455">
    <property type="entry name" value="HTHTETR"/>
</dbReference>
<gene>
    <name evidence="6" type="ORF">LQG66_14620</name>
</gene>
<feature type="DNA-binding region" description="H-T-H motif" evidence="4">
    <location>
        <begin position="33"/>
        <end position="52"/>
    </location>
</feature>
<evidence type="ECO:0000313" key="7">
    <source>
        <dbReference type="Proteomes" id="UP001431010"/>
    </source>
</evidence>
<dbReference type="RefSeq" id="WP_231327785.1">
    <property type="nucleotide sequence ID" value="NZ_CP088156.1"/>
</dbReference>
<keyword evidence="1" id="KW-0805">Transcription regulation</keyword>
<keyword evidence="2 4" id="KW-0238">DNA-binding</keyword>
<dbReference type="PANTHER" id="PTHR30055:SF151">
    <property type="entry name" value="TRANSCRIPTIONAL REGULATORY PROTEIN"/>
    <property type="match status" value="1"/>
</dbReference>
<proteinExistence type="predicted"/>
<reference evidence="6" key="1">
    <citation type="journal article" date="2024" name="Antonie Van Leeuwenhoek">
        <title>Bradyrhizobium ontarionense sp. nov., a novel bacterial symbiont isolated from Aeschynomene indica (Indian jointvetch), harbours photosynthesis, nitrogen fixation and nitrous oxide (N2O) reductase genes.</title>
        <authorList>
            <person name="Bromfield E.S.P."/>
            <person name="Cloutier S."/>
        </authorList>
    </citation>
    <scope>NUCLEOTIDE SEQUENCE</scope>
    <source>
        <strain evidence="6">A19</strain>
    </source>
</reference>
<dbReference type="InterPro" id="IPR041478">
    <property type="entry name" value="TetR_C_27"/>
</dbReference>
<name>A0ABY3RLU7_9BRAD</name>
<evidence type="ECO:0000256" key="3">
    <source>
        <dbReference type="ARBA" id="ARBA00023163"/>
    </source>
</evidence>
<dbReference type="Pfam" id="PF00440">
    <property type="entry name" value="TetR_N"/>
    <property type="match status" value="1"/>
</dbReference>
<keyword evidence="7" id="KW-1185">Reference proteome</keyword>
<evidence type="ECO:0000256" key="1">
    <source>
        <dbReference type="ARBA" id="ARBA00023015"/>
    </source>
</evidence>
<dbReference type="InterPro" id="IPR001647">
    <property type="entry name" value="HTH_TetR"/>
</dbReference>
<dbReference type="InterPro" id="IPR036271">
    <property type="entry name" value="Tet_transcr_reg_TetR-rel_C_sf"/>
</dbReference>
<dbReference type="SUPFAM" id="SSF46689">
    <property type="entry name" value="Homeodomain-like"/>
    <property type="match status" value="1"/>
</dbReference>